<dbReference type="Proteomes" id="UP000009881">
    <property type="component" value="Unassembled WGS sequence"/>
</dbReference>
<evidence type="ECO:0000256" key="1">
    <source>
        <dbReference type="SAM" id="MobiDB-lite"/>
    </source>
</evidence>
<dbReference type="AlphaFoldDB" id="K9GS12"/>
<name>K9GS12_9PROT</name>
<sequence>MVSRTPFSFAGPVVRRGAPALAFVIRARRRRYGNTYHRRRSRRRPGSALRAPHGRLPERFEGARMLVIPSRGRSFGPGS</sequence>
<feature type="compositionally biased region" description="Basic residues" evidence="1">
    <location>
        <begin position="34"/>
        <end position="45"/>
    </location>
</feature>
<dbReference type="STRING" id="1238182.C882_1390"/>
<dbReference type="EMBL" id="ANHY01000019">
    <property type="protein sequence ID" value="EKV27544.1"/>
    <property type="molecule type" value="Genomic_DNA"/>
</dbReference>
<keyword evidence="3" id="KW-1185">Reference proteome</keyword>
<comment type="caution">
    <text evidence="2">The sequence shown here is derived from an EMBL/GenBank/DDBJ whole genome shotgun (WGS) entry which is preliminary data.</text>
</comment>
<gene>
    <name evidence="2" type="ORF">C882_1390</name>
</gene>
<organism evidence="2 3">
    <name type="scientific">Caenispirillum salinarum AK4</name>
    <dbReference type="NCBI Taxonomy" id="1238182"/>
    <lineage>
        <taxon>Bacteria</taxon>
        <taxon>Pseudomonadati</taxon>
        <taxon>Pseudomonadota</taxon>
        <taxon>Alphaproteobacteria</taxon>
        <taxon>Rhodospirillales</taxon>
        <taxon>Novispirillaceae</taxon>
        <taxon>Caenispirillum</taxon>
    </lineage>
</organism>
<evidence type="ECO:0000313" key="2">
    <source>
        <dbReference type="EMBL" id="EKV27544.1"/>
    </source>
</evidence>
<evidence type="ECO:0000313" key="3">
    <source>
        <dbReference type="Proteomes" id="UP000009881"/>
    </source>
</evidence>
<reference evidence="2 3" key="1">
    <citation type="journal article" date="2013" name="Genome Announc.">
        <title>Draft Genome Sequence of an Alphaproteobacterium, Caenispirillum salinarum AK4(T), Isolated from a Solar Saltern.</title>
        <authorList>
            <person name="Khatri I."/>
            <person name="Singh A."/>
            <person name="Korpole S."/>
            <person name="Pinnaka A.K."/>
            <person name="Subramanian S."/>
        </authorList>
    </citation>
    <scope>NUCLEOTIDE SEQUENCE [LARGE SCALE GENOMIC DNA]</scope>
    <source>
        <strain evidence="2 3">AK4</strain>
    </source>
</reference>
<proteinExistence type="predicted"/>
<protein>
    <submittedName>
        <fullName evidence="2">Uncharacterized protein</fullName>
    </submittedName>
</protein>
<accession>K9GS12</accession>
<feature type="region of interest" description="Disordered" evidence="1">
    <location>
        <begin position="34"/>
        <end position="53"/>
    </location>
</feature>